<evidence type="ECO:0000313" key="5">
    <source>
        <dbReference type="Proteomes" id="UP000760480"/>
    </source>
</evidence>
<dbReference type="EMBL" id="SPMZ01000050">
    <property type="protein sequence ID" value="NMQ20491.1"/>
    <property type="molecule type" value="Genomic_DNA"/>
</dbReference>
<feature type="compositionally biased region" description="Polar residues" evidence="1">
    <location>
        <begin position="63"/>
        <end position="72"/>
    </location>
</feature>
<organism evidence="4 5">
    <name type="scientific">Candidatus Competibacter phosphatis</name>
    <dbReference type="NCBI Taxonomy" id="221280"/>
    <lineage>
        <taxon>Bacteria</taxon>
        <taxon>Pseudomonadati</taxon>
        <taxon>Pseudomonadota</taxon>
        <taxon>Gammaproteobacteria</taxon>
        <taxon>Candidatus Competibacteraceae</taxon>
        <taxon>Candidatus Competibacter</taxon>
    </lineage>
</organism>
<feature type="region of interest" description="Disordered" evidence="1">
    <location>
        <begin position="58"/>
        <end position="80"/>
    </location>
</feature>
<feature type="domain" description="Transposase IS4-like" evidence="2">
    <location>
        <begin position="57"/>
        <end position="150"/>
    </location>
</feature>
<dbReference type="Proteomes" id="UP000760480">
    <property type="component" value="Unassembled WGS sequence"/>
</dbReference>
<protein>
    <submittedName>
        <fullName evidence="4">Transposase</fullName>
    </submittedName>
</protein>
<reference evidence="4 5" key="1">
    <citation type="submission" date="2019-03" db="EMBL/GenBank/DDBJ databases">
        <title>Metabolic reconstructions from genomes of highly enriched 'Candidatus Accumulibacter' and 'Candidatus Competibacter' bioreactor populations.</title>
        <authorList>
            <person name="Annavajhala M.K."/>
            <person name="Welles L."/>
            <person name="Abbas B."/>
            <person name="Sorokin D."/>
            <person name="Park H."/>
            <person name="Van Loosdrecht M."/>
            <person name="Chandran K."/>
        </authorList>
    </citation>
    <scope>NUCLEOTIDE SEQUENCE [LARGE SCALE GENOMIC DNA]</scope>
    <source>
        <strain evidence="4 5">SBR_G</strain>
    </source>
</reference>
<accession>A0ABX1TP78</accession>
<dbReference type="Pfam" id="PF01609">
    <property type="entry name" value="DDE_Tnp_1"/>
    <property type="match status" value="1"/>
</dbReference>
<dbReference type="RefSeq" id="WP_169249757.1">
    <property type="nucleotide sequence ID" value="NZ_SPMZ01000050.1"/>
</dbReference>
<comment type="caution">
    <text evidence="4">The sequence shown here is derived from an EMBL/GenBank/DDBJ whole genome shotgun (WGS) entry which is preliminary data.</text>
</comment>
<dbReference type="InterPro" id="IPR025161">
    <property type="entry name" value="IS402-like_dom"/>
</dbReference>
<evidence type="ECO:0000259" key="3">
    <source>
        <dbReference type="Pfam" id="PF13340"/>
    </source>
</evidence>
<dbReference type="InterPro" id="IPR002559">
    <property type="entry name" value="Transposase_11"/>
</dbReference>
<feature type="domain" description="Insertion element IS402-like" evidence="3">
    <location>
        <begin position="1"/>
        <end position="39"/>
    </location>
</feature>
<feature type="non-terminal residue" evidence="4">
    <location>
        <position position="1"/>
    </location>
</feature>
<name>A0ABX1TP78_9GAMM</name>
<sequence length="165" mass="18949">FYLNKTGCQWRCLPKDFPHYTLISYYYHKWVDNNTIEQINTAIHQQLRKEMGRNEHPSAGIIDSQTVKGTPESTRESGFDGGKLIQGRKRHIVVDTTGYLIVALVHAANIYDGHAARQVLTTLFSIVDSVKKIWADGGYRGEKFVQWVKEQFDCIFEVVEKKENG</sequence>
<evidence type="ECO:0000313" key="4">
    <source>
        <dbReference type="EMBL" id="NMQ20491.1"/>
    </source>
</evidence>
<dbReference type="PANTHER" id="PTHR30007:SF0">
    <property type="entry name" value="TRANSPOSASE"/>
    <property type="match status" value="1"/>
</dbReference>
<gene>
    <name evidence="4" type="ORF">E4P82_15595</name>
</gene>
<dbReference type="Pfam" id="PF13340">
    <property type="entry name" value="DUF4096"/>
    <property type="match status" value="1"/>
</dbReference>
<keyword evidence="5" id="KW-1185">Reference proteome</keyword>
<proteinExistence type="predicted"/>
<evidence type="ECO:0000256" key="1">
    <source>
        <dbReference type="SAM" id="MobiDB-lite"/>
    </source>
</evidence>
<dbReference type="PANTHER" id="PTHR30007">
    <property type="entry name" value="PHP DOMAIN PROTEIN"/>
    <property type="match status" value="1"/>
</dbReference>
<evidence type="ECO:0000259" key="2">
    <source>
        <dbReference type="Pfam" id="PF01609"/>
    </source>
</evidence>